<evidence type="ECO:0000256" key="5">
    <source>
        <dbReference type="ARBA" id="ARBA00023098"/>
    </source>
</evidence>
<evidence type="ECO:0000256" key="4">
    <source>
        <dbReference type="ARBA" id="ARBA00022691"/>
    </source>
</evidence>
<proteinExistence type="inferred from homology"/>
<organism evidence="7 8">
    <name type="scientific">Tropicimonas omnivorans</name>
    <dbReference type="NCBI Taxonomy" id="3075590"/>
    <lineage>
        <taxon>Bacteria</taxon>
        <taxon>Pseudomonadati</taxon>
        <taxon>Pseudomonadota</taxon>
        <taxon>Alphaproteobacteria</taxon>
        <taxon>Rhodobacterales</taxon>
        <taxon>Roseobacteraceae</taxon>
        <taxon>Tropicimonas</taxon>
    </lineage>
</organism>
<keyword evidence="5" id="KW-0443">Lipid metabolism</keyword>
<accession>A0ABU3DDI7</accession>
<sequence>MWEGILDRMLRGLMKVGRLDVTFPDGSVRHYGQAQGAADRIVRVTIHDETLPRRICLNADLGLGEGYVDGGLTIEDDDLYGLLELATVNAARPDQPAWRGLDLRLRRLRRGLQQHAPKATARKNVSHHYDLSGELYDLFLDEDKQYSCAYFRSPDDTLEEAQAQKKAHIAEKLRIEPGMRVLDIGCGWGGMGLTLARDYGATVLGATLSTEQQKVAAARAKAAGLEDRVEFRLTDYREVTGSFDRIVSVGMFEHVGVPQYETYFRKVYDLLDADGIALIHTIGRTAPPGGTSPWIQKYIFPGGYVPALSEVAKAVESTPLWTTDVEIWRLHYAETLRHWYERFMANADRAEELYDARFVRMWRYYLIASELGFREHRQCVFQVQLSRRKDAVPLTRDYLYRDDAQTDVAAMAAAAE</sequence>
<evidence type="ECO:0000256" key="2">
    <source>
        <dbReference type="ARBA" id="ARBA00022603"/>
    </source>
</evidence>
<dbReference type="EC" id="2.1.1.-" evidence="7"/>
<dbReference type="Pfam" id="PF02353">
    <property type="entry name" value="CMAS"/>
    <property type="match status" value="1"/>
</dbReference>
<dbReference type="GO" id="GO:0008168">
    <property type="term" value="F:methyltransferase activity"/>
    <property type="evidence" value="ECO:0007669"/>
    <property type="project" value="UniProtKB-KW"/>
</dbReference>
<dbReference type="EMBL" id="JAVRHL010000001">
    <property type="protein sequence ID" value="MDT0681772.1"/>
    <property type="molecule type" value="Genomic_DNA"/>
</dbReference>
<reference evidence="7 8" key="1">
    <citation type="submission" date="2023-09" db="EMBL/GenBank/DDBJ databases">
        <authorList>
            <person name="Rey-Velasco X."/>
        </authorList>
    </citation>
    <scope>NUCLEOTIDE SEQUENCE [LARGE SCALE GENOMIC DNA]</scope>
    <source>
        <strain evidence="7 8">F158</strain>
    </source>
</reference>
<keyword evidence="3 7" id="KW-0808">Transferase</keyword>
<dbReference type="PANTHER" id="PTHR43667">
    <property type="entry name" value="CYCLOPROPANE-FATTY-ACYL-PHOSPHOLIPID SYNTHASE"/>
    <property type="match status" value="1"/>
</dbReference>
<evidence type="ECO:0000313" key="7">
    <source>
        <dbReference type="EMBL" id="MDT0681772.1"/>
    </source>
</evidence>
<dbReference type="InterPro" id="IPR003333">
    <property type="entry name" value="CMAS"/>
</dbReference>
<dbReference type="GO" id="GO:0032259">
    <property type="term" value="P:methylation"/>
    <property type="evidence" value="ECO:0007669"/>
    <property type="project" value="UniProtKB-KW"/>
</dbReference>
<protein>
    <submittedName>
        <fullName evidence="7">Cyclopropane-fatty-acyl-phospholipid synthase family protein</fullName>
        <ecNumber evidence="7">2.1.1.-</ecNumber>
    </submittedName>
</protein>
<keyword evidence="2 7" id="KW-0489">Methyltransferase</keyword>
<evidence type="ECO:0000259" key="6">
    <source>
        <dbReference type="Pfam" id="PF25371"/>
    </source>
</evidence>
<dbReference type="InterPro" id="IPR057206">
    <property type="entry name" value="DUF7884"/>
</dbReference>
<dbReference type="InterPro" id="IPR029063">
    <property type="entry name" value="SAM-dependent_MTases_sf"/>
</dbReference>
<dbReference type="CDD" id="cd02440">
    <property type="entry name" value="AdoMet_MTases"/>
    <property type="match status" value="1"/>
</dbReference>
<dbReference type="InterPro" id="IPR050723">
    <property type="entry name" value="CFA/CMAS"/>
</dbReference>
<comment type="similarity">
    <text evidence="1">Belongs to the CFA/CMAS family.</text>
</comment>
<evidence type="ECO:0000313" key="8">
    <source>
        <dbReference type="Proteomes" id="UP001265259"/>
    </source>
</evidence>
<name>A0ABU3DDI7_9RHOB</name>
<feature type="domain" description="DUF7884" evidence="6">
    <location>
        <begin position="18"/>
        <end position="85"/>
    </location>
</feature>
<dbReference type="RefSeq" id="WP_311689540.1">
    <property type="nucleotide sequence ID" value="NZ_JAVRHL010000001.1"/>
</dbReference>
<comment type="caution">
    <text evidence="7">The sequence shown here is derived from an EMBL/GenBank/DDBJ whole genome shotgun (WGS) entry which is preliminary data.</text>
</comment>
<keyword evidence="4" id="KW-0949">S-adenosyl-L-methionine</keyword>
<dbReference type="Proteomes" id="UP001265259">
    <property type="component" value="Unassembled WGS sequence"/>
</dbReference>
<evidence type="ECO:0000256" key="1">
    <source>
        <dbReference type="ARBA" id="ARBA00010815"/>
    </source>
</evidence>
<keyword evidence="8" id="KW-1185">Reference proteome</keyword>
<gene>
    <name evidence="7" type="ORF">RM543_03670</name>
</gene>
<dbReference type="PANTHER" id="PTHR43667:SF1">
    <property type="entry name" value="CYCLOPROPANE-FATTY-ACYL-PHOSPHOLIPID SYNTHASE"/>
    <property type="match status" value="1"/>
</dbReference>
<evidence type="ECO:0000256" key="3">
    <source>
        <dbReference type="ARBA" id="ARBA00022679"/>
    </source>
</evidence>
<dbReference type="Pfam" id="PF25371">
    <property type="entry name" value="DUF7884"/>
    <property type="match status" value="1"/>
</dbReference>
<dbReference type="SUPFAM" id="SSF53335">
    <property type="entry name" value="S-adenosyl-L-methionine-dependent methyltransferases"/>
    <property type="match status" value="1"/>
</dbReference>
<dbReference type="PIRSF" id="PIRSF003085">
    <property type="entry name" value="CMAS"/>
    <property type="match status" value="1"/>
</dbReference>
<dbReference type="Gene3D" id="3.40.50.150">
    <property type="entry name" value="Vaccinia Virus protein VP39"/>
    <property type="match status" value="1"/>
</dbReference>